<dbReference type="GeneID" id="25736801"/>
<name>A0A0D2LBD2_9CHLO</name>
<evidence type="ECO:0000313" key="2">
    <source>
        <dbReference type="Proteomes" id="UP000054498"/>
    </source>
</evidence>
<dbReference type="RefSeq" id="XP_013903058.1">
    <property type="nucleotide sequence ID" value="XM_014047604.1"/>
</dbReference>
<proteinExistence type="predicted"/>
<evidence type="ECO:0008006" key="3">
    <source>
        <dbReference type="Google" id="ProtNLM"/>
    </source>
</evidence>
<dbReference type="EMBL" id="KK100737">
    <property type="protein sequence ID" value="KIZ04039.1"/>
    <property type="molecule type" value="Genomic_DNA"/>
</dbReference>
<dbReference type="KEGG" id="mng:MNEG_3923"/>
<keyword evidence="2" id="KW-1185">Reference proteome</keyword>
<dbReference type="Proteomes" id="UP000054498">
    <property type="component" value="Unassembled WGS sequence"/>
</dbReference>
<reference evidence="1 2" key="1">
    <citation type="journal article" date="2013" name="BMC Genomics">
        <title>Reconstruction of the lipid metabolism for the microalga Monoraphidium neglectum from its genome sequence reveals characteristics suitable for biofuel production.</title>
        <authorList>
            <person name="Bogen C."/>
            <person name="Al-Dilaimi A."/>
            <person name="Albersmeier A."/>
            <person name="Wichmann J."/>
            <person name="Grundmann M."/>
            <person name="Rupp O."/>
            <person name="Lauersen K.J."/>
            <person name="Blifernez-Klassen O."/>
            <person name="Kalinowski J."/>
            <person name="Goesmann A."/>
            <person name="Mussgnug J.H."/>
            <person name="Kruse O."/>
        </authorList>
    </citation>
    <scope>NUCLEOTIDE SEQUENCE [LARGE SCALE GENOMIC DNA]</scope>
    <source>
        <strain evidence="1 2">SAG 48.87</strain>
    </source>
</reference>
<accession>A0A0D2LBD2</accession>
<gene>
    <name evidence="1" type="ORF">MNEG_3923</name>
</gene>
<sequence length="115" mass="12694">MSMFAKLSDDSGYIEKKEVTGVIETICQITGLGFMPPEAMVHMLFFKRPWASQLPASYAPALNPRRAAPFDPLVTDHQTGGLDGKMDRQEFSQLVRQLFSMMADQKAAEEGVPAA</sequence>
<protein>
    <recommendedName>
        <fullName evidence="3">EF-hand domain-containing protein</fullName>
    </recommendedName>
</protein>
<dbReference type="AlphaFoldDB" id="A0A0D2LBD2"/>
<evidence type="ECO:0000313" key="1">
    <source>
        <dbReference type="EMBL" id="KIZ04039.1"/>
    </source>
</evidence>
<dbReference type="OrthoDB" id="191686at2759"/>
<organism evidence="1 2">
    <name type="scientific">Monoraphidium neglectum</name>
    <dbReference type="NCBI Taxonomy" id="145388"/>
    <lineage>
        <taxon>Eukaryota</taxon>
        <taxon>Viridiplantae</taxon>
        <taxon>Chlorophyta</taxon>
        <taxon>core chlorophytes</taxon>
        <taxon>Chlorophyceae</taxon>
        <taxon>CS clade</taxon>
        <taxon>Sphaeropleales</taxon>
        <taxon>Selenastraceae</taxon>
        <taxon>Monoraphidium</taxon>
    </lineage>
</organism>